<gene>
    <name evidence="3" type="ORF">GCM10009768_16740</name>
</gene>
<comment type="caution">
    <text evidence="3">The sequence shown here is derived from an EMBL/GenBank/DDBJ whole genome shotgun (WGS) entry which is preliminary data.</text>
</comment>
<feature type="domain" description="BD-FAE-like" evidence="2">
    <location>
        <begin position="26"/>
        <end position="132"/>
    </location>
</feature>
<dbReference type="Gene3D" id="3.40.50.1820">
    <property type="entry name" value="alpha/beta hydrolase"/>
    <property type="match status" value="1"/>
</dbReference>
<evidence type="ECO:0000313" key="3">
    <source>
        <dbReference type="EMBL" id="GAA1788355.1"/>
    </source>
</evidence>
<dbReference type="InterPro" id="IPR029058">
    <property type="entry name" value="AB_hydrolase_fold"/>
</dbReference>
<evidence type="ECO:0000256" key="1">
    <source>
        <dbReference type="ARBA" id="ARBA00022801"/>
    </source>
</evidence>
<name>A0ABN2LHC0_9MICO</name>
<dbReference type="Pfam" id="PF20434">
    <property type="entry name" value="BD-FAE"/>
    <property type="match status" value="1"/>
</dbReference>
<evidence type="ECO:0000313" key="4">
    <source>
        <dbReference type="Proteomes" id="UP001500851"/>
    </source>
</evidence>
<organism evidence="3 4">
    <name type="scientific">Leucobacter iarius</name>
    <dbReference type="NCBI Taxonomy" id="333963"/>
    <lineage>
        <taxon>Bacteria</taxon>
        <taxon>Bacillati</taxon>
        <taxon>Actinomycetota</taxon>
        <taxon>Actinomycetes</taxon>
        <taxon>Micrococcales</taxon>
        <taxon>Microbacteriaceae</taxon>
        <taxon>Leucobacter</taxon>
    </lineage>
</organism>
<dbReference type="Proteomes" id="UP001500851">
    <property type="component" value="Unassembled WGS sequence"/>
</dbReference>
<dbReference type="RefSeq" id="WP_344031342.1">
    <property type="nucleotide sequence ID" value="NZ_BAAAOB010000001.1"/>
</dbReference>
<dbReference type="SUPFAM" id="SSF53474">
    <property type="entry name" value="alpha/beta-Hydrolases"/>
    <property type="match status" value="1"/>
</dbReference>
<protein>
    <recommendedName>
        <fullName evidence="2">BD-FAE-like domain-containing protein</fullName>
    </recommendedName>
</protein>
<dbReference type="EMBL" id="BAAAOB010000001">
    <property type="protein sequence ID" value="GAA1788355.1"/>
    <property type="molecule type" value="Genomic_DNA"/>
</dbReference>
<accession>A0ABN2LHC0</accession>
<evidence type="ECO:0000259" key="2">
    <source>
        <dbReference type="Pfam" id="PF20434"/>
    </source>
</evidence>
<keyword evidence="1" id="KW-0378">Hydrolase</keyword>
<dbReference type="InterPro" id="IPR049492">
    <property type="entry name" value="BD-FAE-like_dom"/>
</dbReference>
<reference evidence="3 4" key="1">
    <citation type="journal article" date="2019" name="Int. J. Syst. Evol. Microbiol.">
        <title>The Global Catalogue of Microorganisms (GCM) 10K type strain sequencing project: providing services to taxonomists for standard genome sequencing and annotation.</title>
        <authorList>
            <consortium name="The Broad Institute Genomics Platform"/>
            <consortium name="The Broad Institute Genome Sequencing Center for Infectious Disease"/>
            <person name="Wu L."/>
            <person name="Ma J."/>
        </authorList>
    </citation>
    <scope>NUCLEOTIDE SEQUENCE [LARGE SCALE GENOMIC DNA]</scope>
    <source>
        <strain evidence="3 4">JCM 14736</strain>
    </source>
</reference>
<sequence>MSGGFTVLRDVEYRPAADGLRPAEFDLFVPEQRTLPGAFVFLHGGGWRFGDKAASERIPAALARAGVAVVNANYALTTERPYPQNVDDVLALIAHLEAHAEELGIDGPAPILGIGGASAGGHLASLAVTKGLAEDRLVTRPAAVVSWYAPLDPASRFLAHRYPPAQRPGGFWDRGGAEPPSPRDPFVPFIGTEDFGSVTLDEALDGDPRRHLARLDPSGLPPFLLLTGSDDSAEIRYAQRTWHGALRSVGAESTLLEIADADHEDPQFSSPALIGAVLGHLRNALATAPIPALSGF</sequence>
<proteinExistence type="predicted"/>
<keyword evidence="4" id="KW-1185">Reference proteome</keyword>
<dbReference type="InterPro" id="IPR050300">
    <property type="entry name" value="GDXG_lipolytic_enzyme"/>
</dbReference>
<dbReference type="PANTHER" id="PTHR48081">
    <property type="entry name" value="AB HYDROLASE SUPERFAMILY PROTEIN C4A8.06C"/>
    <property type="match status" value="1"/>
</dbReference>
<dbReference type="PANTHER" id="PTHR48081:SF13">
    <property type="entry name" value="ALPHA_BETA HYDROLASE"/>
    <property type="match status" value="1"/>
</dbReference>